<feature type="compositionally biased region" description="Polar residues" evidence="3">
    <location>
        <begin position="492"/>
        <end position="508"/>
    </location>
</feature>
<evidence type="ECO:0000256" key="2">
    <source>
        <dbReference type="SAM" id="Coils"/>
    </source>
</evidence>
<evidence type="ECO:0000313" key="5">
    <source>
        <dbReference type="Ensembl" id="ENSMAMP00000010238.1"/>
    </source>
</evidence>
<dbReference type="Pfam" id="PF17751">
    <property type="entry name" value="SKICH"/>
    <property type="match status" value="1"/>
</dbReference>
<evidence type="ECO:0000256" key="1">
    <source>
        <dbReference type="ARBA" id="ARBA00023054"/>
    </source>
</evidence>
<keyword evidence="1 2" id="KW-0175">Coiled coil</keyword>
<dbReference type="InterPro" id="IPR051002">
    <property type="entry name" value="UBA_autophagy_assoc_protein"/>
</dbReference>
<feature type="region of interest" description="Disordered" evidence="3">
    <location>
        <begin position="487"/>
        <end position="508"/>
    </location>
</feature>
<name>A0A3Q3L894_9TELE</name>
<dbReference type="STRING" id="205130.ENSMAMP00000010238"/>
<evidence type="ECO:0000256" key="3">
    <source>
        <dbReference type="SAM" id="MobiDB-lite"/>
    </source>
</evidence>
<dbReference type="PANTHER" id="PTHR31915">
    <property type="entry name" value="SKICH DOMAIN-CONTAINING PROTEIN"/>
    <property type="match status" value="1"/>
</dbReference>
<proteinExistence type="predicted"/>
<reference evidence="5" key="2">
    <citation type="submission" date="2025-09" db="UniProtKB">
        <authorList>
            <consortium name="Ensembl"/>
        </authorList>
    </citation>
    <scope>IDENTIFICATION</scope>
</reference>
<dbReference type="Proteomes" id="UP000261640">
    <property type="component" value="Unplaced"/>
</dbReference>
<dbReference type="RefSeq" id="XP_026171327.1">
    <property type="nucleotide sequence ID" value="XM_026315542.1"/>
</dbReference>
<feature type="domain" description="SKICH" evidence="4">
    <location>
        <begin position="16"/>
        <end position="119"/>
    </location>
</feature>
<dbReference type="Ensembl" id="ENSMAMT00000010499.2">
    <property type="protein sequence ID" value="ENSMAMP00000010238.1"/>
    <property type="gene ID" value="ENSMAMG00000006906.2"/>
</dbReference>
<feature type="coiled-coil region" evidence="2">
    <location>
        <begin position="137"/>
        <end position="351"/>
    </location>
</feature>
<dbReference type="RefSeq" id="XP_026171326.1">
    <property type="nucleotide sequence ID" value="XM_026315541.1"/>
</dbReference>
<dbReference type="SUPFAM" id="SSF57997">
    <property type="entry name" value="Tropomyosin"/>
    <property type="match status" value="1"/>
</dbReference>
<accession>A0A3Q3L894</accession>
<sequence>MESPSEEAAAESFSQVVFLDIPHSYPLSTHVTCYYTLASAYQPDPRDWVGIFKVGWSSTKDYHTFVWVEHSLDVVGQESVTRQAVFKDYYLPKDEIEFYQFCYVDNAGQVRGASTPFCFKRPVEQSMESSPDDDLLVITTQEQVEQSVREKAELQKELDQMREENEALKRALQEDQQNVANLKGQNEQKEKEKTQLVQELDQVTEQNRNLTSTLEQQQQEMNNLKDEILVQKTKQMEMQQQLSAAERKNQIDGSSLSEEKYNRALQKINQLQEDRVKLRATIDDQVDEINKLNSKLRELDRELLITRDSIHLVQVDLQSCEKEKEKVSAELQMLTRNLDEVKREKQALCRRLSQQEPSQDSPDEDLKVQYRTVVSQLHDAQAKLAAEKDESKKAKKQAEMLENQVQHIKKQMDTVVTSWEQEQRKSSKYELQLREAHEAIAEKDSIIEDSEQTLRFLRHEKEELVRQKQNLASDIEGLRKAYAELQAASPADATSTNPEQTQTPEQSENLYENIGSGAEAEEELLVCRHCQESFPSITRNELEQHEQSHRMCPFCAMICDNMEQSVFEDHVYSHEL</sequence>
<dbReference type="GeneTree" id="ENSGT00950000183025"/>
<evidence type="ECO:0000259" key="4">
    <source>
        <dbReference type="Pfam" id="PF17751"/>
    </source>
</evidence>
<keyword evidence="6" id="KW-1185">Reference proteome</keyword>
<dbReference type="InterPro" id="IPR041611">
    <property type="entry name" value="SKICH"/>
</dbReference>
<dbReference type="PANTHER" id="PTHR31915:SF10">
    <property type="entry name" value="CALCIUM-BINDING AND COILED-COIL DOMAIN 2"/>
    <property type="match status" value="1"/>
</dbReference>
<dbReference type="CTD" id="10241"/>
<dbReference type="GeneID" id="113135478"/>
<dbReference type="OrthoDB" id="10015001at2759"/>
<feature type="coiled-coil region" evidence="2">
    <location>
        <begin position="377"/>
        <end position="411"/>
    </location>
</feature>
<protein>
    <submittedName>
        <fullName evidence="5">Calcium binding and coiled-coil domain 2</fullName>
    </submittedName>
</protein>
<dbReference type="InParanoid" id="A0A3Q3L894"/>
<dbReference type="Gene3D" id="1.10.287.1490">
    <property type="match status" value="1"/>
</dbReference>
<evidence type="ECO:0000313" key="6">
    <source>
        <dbReference type="Proteomes" id="UP000261640"/>
    </source>
</evidence>
<organism evidence="5 6">
    <name type="scientific">Mastacembelus armatus</name>
    <name type="common">zig-zag eel</name>
    <dbReference type="NCBI Taxonomy" id="205130"/>
    <lineage>
        <taxon>Eukaryota</taxon>
        <taxon>Metazoa</taxon>
        <taxon>Chordata</taxon>
        <taxon>Craniata</taxon>
        <taxon>Vertebrata</taxon>
        <taxon>Euteleostomi</taxon>
        <taxon>Actinopterygii</taxon>
        <taxon>Neopterygii</taxon>
        <taxon>Teleostei</taxon>
        <taxon>Neoteleostei</taxon>
        <taxon>Acanthomorphata</taxon>
        <taxon>Anabantaria</taxon>
        <taxon>Synbranchiformes</taxon>
        <taxon>Mastacembelidae</taxon>
        <taxon>Mastacembelus</taxon>
    </lineage>
</organism>
<dbReference type="AlphaFoldDB" id="A0A3Q3L894"/>
<dbReference type="Gene3D" id="2.60.40.2840">
    <property type="match status" value="1"/>
</dbReference>
<reference evidence="5" key="1">
    <citation type="submission" date="2025-08" db="UniProtKB">
        <authorList>
            <consortium name="Ensembl"/>
        </authorList>
    </citation>
    <scope>IDENTIFICATION</scope>
</reference>